<protein>
    <submittedName>
        <fullName evidence="3">Glycosyltransferase family 2 protein</fullName>
    </submittedName>
</protein>
<dbReference type="SUPFAM" id="SSF53448">
    <property type="entry name" value="Nucleotide-diphospho-sugar transferases"/>
    <property type="match status" value="1"/>
</dbReference>
<dbReference type="Pfam" id="PF00535">
    <property type="entry name" value="Glycos_transf_2"/>
    <property type="match status" value="1"/>
</dbReference>
<keyword evidence="1" id="KW-0812">Transmembrane</keyword>
<dbReference type="EMBL" id="JADEXN010000221">
    <property type="protein sequence ID" value="MBE9041616.1"/>
    <property type="molecule type" value="Genomic_DNA"/>
</dbReference>
<evidence type="ECO:0000313" key="4">
    <source>
        <dbReference type="Proteomes" id="UP000621799"/>
    </source>
</evidence>
<dbReference type="PANTHER" id="PTHR43630">
    <property type="entry name" value="POLY-BETA-1,6-N-ACETYL-D-GLUCOSAMINE SYNTHASE"/>
    <property type="match status" value="1"/>
</dbReference>
<dbReference type="InterPro" id="IPR001173">
    <property type="entry name" value="Glyco_trans_2-like"/>
</dbReference>
<gene>
    <name evidence="3" type="ORF">IQ235_12580</name>
</gene>
<dbReference type="AlphaFoldDB" id="A0A928VWW0"/>
<comment type="caution">
    <text evidence="3">The sequence shown here is derived from an EMBL/GenBank/DDBJ whole genome shotgun (WGS) entry which is preliminary data.</text>
</comment>
<keyword evidence="1" id="KW-0472">Membrane</keyword>
<dbReference type="CDD" id="cd02511">
    <property type="entry name" value="Beta4Glucosyltransferase"/>
    <property type="match status" value="1"/>
</dbReference>
<organism evidence="3 4">
    <name type="scientific">Zarconia navalis LEGE 11467</name>
    <dbReference type="NCBI Taxonomy" id="1828826"/>
    <lineage>
        <taxon>Bacteria</taxon>
        <taxon>Bacillati</taxon>
        <taxon>Cyanobacteriota</taxon>
        <taxon>Cyanophyceae</taxon>
        <taxon>Oscillatoriophycideae</taxon>
        <taxon>Oscillatoriales</taxon>
        <taxon>Oscillatoriales incertae sedis</taxon>
        <taxon>Zarconia</taxon>
        <taxon>Zarconia navalis</taxon>
    </lineage>
</organism>
<reference evidence="3" key="1">
    <citation type="submission" date="2020-10" db="EMBL/GenBank/DDBJ databases">
        <authorList>
            <person name="Castelo-Branco R."/>
            <person name="Eusebio N."/>
            <person name="Adriana R."/>
            <person name="Vieira A."/>
            <person name="Brugerolle De Fraissinette N."/>
            <person name="Rezende De Castro R."/>
            <person name="Schneider M.P."/>
            <person name="Vasconcelos V."/>
            <person name="Leao P.N."/>
        </authorList>
    </citation>
    <scope>NUCLEOTIDE SEQUENCE</scope>
    <source>
        <strain evidence="3">LEGE 11467</strain>
    </source>
</reference>
<dbReference type="PANTHER" id="PTHR43630:SF2">
    <property type="entry name" value="GLYCOSYLTRANSFERASE"/>
    <property type="match status" value="1"/>
</dbReference>
<dbReference type="Gene3D" id="3.90.550.10">
    <property type="entry name" value="Spore Coat Polysaccharide Biosynthesis Protein SpsA, Chain A"/>
    <property type="match status" value="1"/>
</dbReference>
<feature type="transmembrane region" description="Helical" evidence="1">
    <location>
        <begin position="206"/>
        <end position="224"/>
    </location>
</feature>
<sequence length="258" mass="30352">MLTYITPLILTYNEAPNIDRTLQHLIWATRIVVIDSYSTDETLEILKRYSQVEIFQRKFDTHANQWNHGLSKVHSEWVLSLDADYILSNRLIEELKFLPQSTSIEGYFISFKYCVFGKALRGTILPPRLCLFKKNKVVYVDDGHTQVARLDGQSDRLSSSIHHDDRKPLSRWIWAQERYMLLEVTKLLETPRDKLSRADRIRKQKILAPFIVLVYCLILKGGILDGWQGWYYAFQRMFAEVLLSLRLIEAEHFKGDRD</sequence>
<evidence type="ECO:0000256" key="1">
    <source>
        <dbReference type="SAM" id="Phobius"/>
    </source>
</evidence>
<proteinExistence type="predicted"/>
<evidence type="ECO:0000259" key="2">
    <source>
        <dbReference type="Pfam" id="PF00535"/>
    </source>
</evidence>
<keyword evidence="1" id="KW-1133">Transmembrane helix</keyword>
<feature type="domain" description="Glycosyltransferase 2-like" evidence="2">
    <location>
        <begin position="9"/>
        <end position="95"/>
    </location>
</feature>
<name>A0A928VWW0_9CYAN</name>
<keyword evidence="4" id="KW-1185">Reference proteome</keyword>
<evidence type="ECO:0000313" key="3">
    <source>
        <dbReference type="EMBL" id="MBE9041616.1"/>
    </source>
</evidence>
<dbReference type="RefSeq" id="WP_264321814.1">
    <property type="nucleotide sequence ID" value="NZ_JADEXN010000221.1"/>
</dbReference>
<dbReference type="Proteomes" id="UP000621799">
    <property type="component" value="Unassembled WGS sequence"/>
</dbReference>
<dbReference type="InterPro" id="IPR029044">
    <property type="entry name" value="Nucleotide-diphossugar_trans"/>
</dbReference>
<accession>A0A928VWW0</accession>